<keyword evidence="15" id="KW-0289">Folate biosynthesis</keyword>
<dbReference type="Pfam" id="PF08245">
    <property type="entry name" value="Mur_ligase_M"/>
    <property type="match status" value="1"/>
</dbReference>
<evidence type="ECO:0000256" key="21">
    <source>
        <dbReference type="ARBA" id="ARBA00049035"/>
    </source>
</evidence>
<evidence type="ECO:0000259" key="24">
    <source>
        <dbReference type="Pfam" id="PF02875"/>
    </source>
</evidence>
<dbReference type="InterPro" id="IPR001645">
    <property type="entry name" value="Folylpolyglutamate_synth"/>
</dbReference>
<dbReference type="UniPathway" id="UPA00077">
    <property type="reaction ID" value="UER00157"/>
</dbReference>
<dbReference type="Gene3D" id="3.40.1190.10">
    <property type="entry name" value="Mur-like, catalytic domain"/>
    <property type="match status" value="1"/>
</dbReference>
<evidence type="ECO:0000256" key="12">
    <source>
        <dbReference type="ARBA" id="ARBA00022741"/>
    </source>
</evidence>
<dbReference type="Proteomes" id="UP000507962">
    <property type="component" value="Unassembled WGS sequence"/>
</dbReference>
<evidence type="ECO:0000256" key="8">
    <source>
        <dbReference type="ARBA" id="ARBA00013025"/>
    </source>
</evidence>
<dbReference type="InterPro" id="IPR018109">
    <property type="entry name" value="Folylpolyglutamate_synth_CS"/>
</dbReference>
<evidence type="ECO:0000256" key="10">
    <source>
        <dbReference type="ARBA" id="ARBA00022598"/>
    </source>
</evidence>
<evidence type="ECO:0000256" key="18">
    <source>
        <dbReference type="ARBA" id="ARBA00032510"/>
    </source>
</evidence>
<dbReference type="GO" id="GO:0046656">
    <property type="term" value="P:folic acid biosynthetic process"/>
    <property type="evidence" value="ECO:0007669"/>
    <property type="project" value="UniProtKB-KW"/>
</dbReference>
<dbReference type="NCBIfam" id="TIGR01499">
    <property type="entry name" value="folC"/>
    <property type="match status" value="1"/>
</dbReference>
<dbReference type="SUPFAM" id="SSF53623">
    <property type="entry name" value="MurD-like peptide ligases, catalytic domain"/>
    <property type="match status" value="1"/>
</dbReference>
<dbReference type="GO" id="GO:0004326">
    <property type="term" value="F:tetrahydrofolylpolyglutamate synthase activity"/>
    <property type="evidence" value="ECO:0007669"/>
    <property type="project" value="UniProtKB-EC"/>
</dbReference>
<keyword evidence="27" id="KW-1185">Reference proteome</keyword>
<dbReference type="InterPro" id="IPR036565">
    <property type="entry name" value="Mur-like_cat_sf"/>
</dbReference>
<dbReference type="InterPro" id="IPR036615">
    <property type="entry name" value="Mur_ligase_C_dom_sf"/>
</dbReference>
<dbReference type="GO" id="GO:0046654">
    <property type="term" value="P:tetrahydrofolate biosynthetic process"/>
    <property type="evidence" value="ECO:0007669"/>
    <property type="project" value="UniProtKB-UniPathway"/>
</dbReference>
<evidence type="ECO:0000256" key="5">
    <source>
        <dbReference type="ARBA" id="ARBA00008276"/>
    </source>
</evidence>
<dbReference type="EC" id="6.3.2.12" evidence="7"/>
<evidence type="ECO:0000256" key="22">
    <source>
        <dbReference type="ARBA" id="ARBA00049161"/>
    </source>
</evidence>
<name>A0A4U8YGR9_9BACT</name>
<accession>A0A4U8YGR9</accession>
<dbReference type="InterPro" id="IPR004101">
    <property type="entry name" value="Mur_ligase_C"/>
</dbReference>
<evidence type="ECO:0000256" key="13">
    <source>
        <dbReference type="ARBA" id="ARBA00022840"/>
    </source>
</evidence>
<comment type="pathway">
    <text evidence="4">Cofactor biosynthesis; tetrahydrofolylpolyglutamate biosynthesis.</text>
</comment>
<evidence type="ECO:0000256" key="16">
    <source>
        <dbReference type="ARBA" id="ARBA00030048"/>
    </source>
</evidence>
<organism evidence="26 27">
    <name type="scientific">Desulfoluna butyratoxydans</name>
    <dbReference type="NCBI Taxonomy" id="231438"/>
    <lineage>
        <taxon>Bacteria</taxon>
        <taxon>Pseudomonadati</taxon>
        <taxon>Thermodesulfobacteriota</taxon>
        <taxon>Desulfobacteria</taxon>
        <taxon>Desulfobacterales</taxon>
        <taxon>Desulfolunaceae</taxon>
        <taxon>Desulfoluna</taxon>
    </lineage>
</organism>
<protein>
    <recommendedName>
        <fullName evidence="9">Dihydrofolate synthase/folylpolyglutamate synthase</fullName>
        <ecNumber evidence="7">6.3.2.12</ecNumber>
        <ecNumber evidence="8">6.3.2.17</ecNumber>
    </recommendedName>
    <alternativeName>
        <fullName evidence="18">Folylpoly-gamma-glutamate synthetase-dihydrofolate synthetase</fullName>
    </alternativeName>
    <alternativeName>
        <fullName evidence="16">Folylpolyglutamate synthetase</fullName>
    </alternativeName>
    <alternativeName>
        <fullName evidence="17">Tetrahydrofolylpolyglutamate synthase</fullName>
    </alternativeName>
</protein>
<evidence type="ECO:0000256" key="6">
    <source>
        <dbReference type="ARBA" id="ARBA00011245"/>
    </source>
</evidence>
<feature type="domain" description="Mur ligase C-terminal" evidence="24">
    <location>
        <begin position="292"/>
        <end position="411"/>
    </location>
</feature>
<keyword evidence="11" id="KW-0479">Metal-binding</keyword>
<comment type="function">
    <text evidence="2">Functions in two distinct reactions of the de novo folate biosynthetic pathway. Catalyzes the addition of a glutamate residue to dihydropteroate (7,8-dihydropteroate or H2Pte) to form dihydrofolate (7,8-dihydrofolate monoglutamate or H2Pte-Glu). Also catalyzes successive additions of L-glutamate to tetrahydrofolate or 10-formyltetrahydrofolate or 5,10-methylenetetrahydrofolate, leading to folylpolyglutamate derivatives.</text>
</comment>
<evidence type="ECO:0000313" key="27">
    <source>
        <dbReference type="Proteomes" id="UP000507962"/>
    </source>
</evidence>
<comment type="catalytic activity">
    <reaction evidence="21">
        <text>(6R)-5,10-methylenetetrahydrofolyl-(gamma-L-Glu)(n) + L-glutamate + ATP = (6R)-5,10-methylenetetrahydrofolyl-(gamma-L-Glu)(n+1) + ADP + phosphate + H(+)</text>
        <dbReference type="Rhea" id="RHEA:51912"/>
        <dbReference type="Rhea" id="RHEA-COMP:13257"/>
        <dbReference type="Rhea" id="RHEA-COMP:13258"/>
        <dbReference type="ChEBI" id="CHEBI:15378"/>
        <dbReference type="ChEBI" id="CHEBI:29985"/>
        <dbReference type="ChEBI" id="CHEBI:30616"/>
        <dbReference type="ChEBI" id="CHEBI:43474"/>
        <dbReference type="ChEBI" id="CHEBI:136572"/>
        <dbReference type="ChEBI" id="CHEBI:456216"/>
        <dbReference type="EC" id="6.3.2.17"/>
    </reaction>
</comment>
<evidence type="ECO:0000256" key="7">
    <source>
        <dbReference type="ARBA" id="ARBA00013023"/>
    </source>
</evidence>
<dbReference type="PROSITE" id="PS01012">
    <property type="entry name" value="FOLYLPOLYGLU_SYNT_2"/>
    <property type="match status" value="1"/>
</dbReference>
<keyword evidence="14" id="KW-0460">Magnesium</keyword>
<dbReference type="GO" id="GO:0008841">
    <property type="term" value="F:dihydrofolate synthase activity"/>
    <property type="evidence" value="ECO:0007669"/>
    <property type="project" value="UniProtKB-EC"/>
</dbReference>
<comment type="subunit">
    <text evidence="6">Monomer.</text>
</comment>
<reference evidence="26 27" key="1">
    <citation type="submission" date="2019-03" db="EMBL/GenBank/DDBJ databases">
        <authorList>
            <person name="Nijsse B."/>
        </authorList>
    </citation>
    <scope>NUCLEOTIDE SEQUENCE [LARGE SCALE GENOMIC DNA]</scope>
    <source>
        <strain evidence="26">Desulfoluna butyratoxydans MSL71</strain>
    </source>
</reference>
<evidence type="ECO:0000256" key="15">
    <source>
        <dbReference type="ARBA" id="ARBA00022909"/>
    </source>
</evidence>
<dbReference type="GO" id="GO:0046872">
    <property type="term" value="F:metal ion binding"/>
    <property type="evidence" value="ECO:0007669"/>
    <property type="project" value="UniProtKB-KW"/>
</dbReference>
<evidence type="ECO:0000256" key="17">
    <source>
        <dbReference type="ARBA" id="ARBA00030592"/>
    </source>
</evidence>
<dbReference type="Gene3D" id="3.90.190.20">
    <property type="entry name" value="Mur ligase, C-terminal domain"/>
    <property type="match status" value="1"/>
</dbReference>
<dbReference type="PANTHER" id="PTHR11136:SF0">
    <property type="entry name" value="DIHYDROFOLATE SYNTHETASE-RELATED"/>
    <property type="match status" value="1"/>
</dbReference>
<evidence type="ECO:0000256" key="1">
    <source>
        <dbReference type="ARBA" id="ARBA00001946"/>
    </source>
</evidence>
<dbReference type="EC" id="6.3.2.17" evidence="8"/>
<evidence type="ECO:0000259" key="25">
    <source>
        <dbReference type="Pfam" id="PF08245"/>
    </source>
</evidence>
<dbReference type="FunFam" id="3.40.1190.10:FF:000004">
    <property type="entry name" value="Dihydrofolate synthase/folylpolyglutamate synthase"/>
    <property type="match status" value="1"/>
</dbReference>
<comment type="cofactor">
    <cofactor evidence="1">
        <name>Mg(2+)</name>
        <dbReference type="ChEBI" id="CHEBI:18420"/>
    </cofactor>
</comment>
<feature type="domain" description="Mur ligase central" evidence="25">
    <location>
        <begin position="48"/>
        <end position="265"/>
    </location>
</feature>
<comment type="pathway">
    <text evidence="3">Cofactor biosynthesis; tetrahydrofolate biosynthesis; 7,8-dihydrofolate from 2-amino-4-hydroxy-6-hydroxymethyl-7,8-dihydropteridine diphosphate and 4-aminobenzoate: step 2/2.</text>
</comment>
<dbReference type="PANTHER" id="PTHR11136">
    <property type="entry name" value="FOLYLPOLYGLUTAMATE SYNTHASE-RELATED"/>
    <property type="match status" value="1"/>
</dbReference>
<comment type="catalytic activity">
    <reaction evidence="19">
        <text>(6S)-5,6,7,8-tetrahydrofolyl-(gamma-L-Glu)(n) + L-glutamate + ATP = (6S)-5,6,7,8-tetrahydrofolyl-(gamma-L-Glu)(n+1) + ADP + phosphate + H(+)</text>
        <dbReference type="Rhea" id="RHEA:10580"/>
        <dbReference type="Rhea" id="RHEA-COMP:14738"/>
        <dbReference type="Rhea" id="RHEA-COMP:14740"/>
        <dbReference type="ChEBI" id="CHEBI:15378"/>
        <dbReference type="ChEBI" id="CHEBI:29985"/>
        <dbReference type="ChEBI" id="CHEBI:30616"/>
        <dbReference type="ChEBI" id="CHEBI:43474"/>
        <dbReference type="ChEBI" id="CHEBI:141005"/>
        <dbReference type="ChEBI" id="CHEBI:456216"/>
        <dbReference type="EC" id="6.3.2.17"/>
    </reaction>
</comment>
<keyword evidence="13 23" id="KW-0067">ATP-binding</keyword>
<dbReference type="InterPro" id="IPR013221">
    <property type="entry name" value="Mur_ligase_cen"/>
</dbReference>
<evidence type="ECO:0000256" key="9">
    <source>
        <dbReference type="ARBA" id="ARBA00019357"/>
    </source>
</evidence>
<gene>
    <name evidence="26" type="ORF">MSL71_2920</name>
</gene>
<evidence type="ECO:0000313" key="26">
    <source>
        <dbReference type="EMBL" id="VFQ42671.1"/>
    </source>
</evidence>
<evidence type="ECO:0000256" key="14">
    <source>
        <dbReference type="ARBA" id="ARBA00022842"/>
    </source>
</evidence>
<dbReference type="GO" id="GO:0005737">
    <property type="term" value="C:cytoplasm"/>
    <property type="evidence" value="ECO:0007669"/>
    <property type="project" value="TreeGrafter"/>
</dbReference>
<proteinExistence type="inferred from homology"/>
<dbReference type="PROSITE" id="PS01011">
    <property type="entry name" value="FOLYLPOLYGLU_SYNT_1"/>
    <property type="match status" value="1"/>
</dbReference>
<dbReference type="GO" id="GO:0005524">
    <property type="term" value="F:ATP binding"/>
    <property type="evidence" value="ECO:0007669"/>
    <property type="project" value="UniProtKB-KW"/>
</dbReference>
<evidence type="ECO:0000256" key="23">
    <source>
        <dbReference type="PIRNR" id="PIRNR001563"/>
    </source>
</evidence>
<dbReference type="SUPFAM" id="SSF53244">
    <property type="entry name" value="MurD-like peptide ligases, peptide-binding domain"/>
    <property type="match status" value="1"/>
</dbReference>
<dbReference type="PIRSF" id="PIRSF001563">
    <property type="entry name" value="Folylpolyglu_synth"/>
    <property type="match status" value="1"/>
</dbReference>
<dbReference type="AlphaFoldDB" id="A0A4U8YGR9"/>
<evidence type="ECO:0000256" key="4">
    <source>
        <dbReference type="ARBA" id="ARBA00005150"/>
    </source>
</evidence>
<keyword evidence="12 23" id="KW-0547">Nucleotide-binding</keyword>
<dbReference type="RefSeq" id="WP_246317685.1">
    <property type="nucleotide sequence ID" value="NZ_CAADHO010000001.1"/>
</dbReference>
<comment type="catalytic activity">
    <reaction evidence="20">
        <text>10-formyltetrahydrofolyl-(gamma-L-Glu)(n) + L-glutamate + ATP = 10-formyltetrahydrofolyl-(gamma-L-Glu)(n+1) + ADP + phosphate + H(+)</text>
        <dbReference type="Rhea" id="RHEA:51904"/>
        <dbReference type="Rhea" id="RHEA-COMP:13088"/>
        <dbReference type="Rhea" id="RHEA-COMP:14300"/>
        <dbReference type="ChEBI" id="CHEBI:15378"/>
        <dbReference type="ChEBI" id="CHEBI:29985"/>
        <dbReference type="ChEBI" id="CHEBI:30616"/>
        <dbReference type="ChEBI" id="CHEBI:43474"/>
        <dbReference type="ChEBI" id="CHEBI:134413"/>
        <dbReference type="ChEBI" id="CHEBI:456216"/>
        <dbReference type="EC" id="6.3.2.17"/>
    </reaction>
</comment>
<dbReference type="EMBL" id="CAADHO010000001">
    <property type="protein sequence ID" value="VFQ42671.1"/>
    <property type="molecule type" value="Genomic_DNA"/>
</dbReference>
<evidence type="ECO:0000256" key="11">
    <source>
        <dbReference type="ARBA" id="ARBA00022723"/>
    </source>
</evidence>
<sequence length="425" mass="46119">MTMQSDYERCLDTMYKLGRFGIILGLDTMKGILERLDNPEKKFTVIHVAGTNGKGSVASYLSRILTLSGYRTGLYTSPHLVRFNERIVVDGEMVTDADVVASYNRVEAANVGERSGTFFELTTAMAFDLFAEKGVEVAIIETGMGGRLDATNIVTPALSVITNVSLEHKDHLGDTIAKIAYEKAGIIKQGIPAIVGVRQASAIGVVEETARELDAPVIRLGRDIHTRRSDKGFSCRCSGISISDLTTSLLGRHQVDNAALAVAACATLRKGDRFRIADETIRQGLATTPWPGRLERVAGNPETIIDGAHNPAAIKVLVQYLEDEQRGRDITLVTGILDDKAYPKMFANLLPFCRRVILVKAKTDRSIDPEAMRAAASKYVRDVSVIPDIAQAIQSARATARQDELVLVAGSLYVAGEARAALTSR</sequence>
<evidence type="ECO:0000256" key="3">
    <source>
        <dbReference type="ARBA" id="ARBA00004799"/>
    </source>
</evidence>
<dbReference type="Pfam" id="PF02875">
    <property type="entry name" value="Mur_ligase_C"/>
    <property type="match status" value="1"/>
</dbReference>
<comment type="similarity">
    <text evidence="5 23">Belongs to the folylpolyglutamate synthase family.</text>
</comment>
<evidence type="ECO:0000256" key="2">
    <source>
        <dbReference type="ARBA" id="ARBA00002714"/>
    </source>
</evidence>
<evidence type="ECO:0000256" key="19">
    <source>
        <dbReference type="ARBA" id="ARBA00047493"/>
    </source>
</evidence>
<keyword evidence="10 23" id="KW-0436">Ligase</keyword>
<evidence type="ECO:0000256" key="20">
    <source>
        <dbReference type="ARBA" id="ARBA00047808"/>
    </source>
</evidence>
<comment type="catalytic activity">
    <reaction evidence="22">
        <text>7,8-dihydropteroate + L-glutamate + ATP = 7,8-dihydrofolate + ADP + phosphate + H(+)</text>
        <dbReference type="Rhea" id="RHEA:23584"/>
        <dbReference type="ChEBI" id="CHEBI:15378"/>
        <dbReference type="ChEBI" id="CHEBI:17839"/>
        <dbReference type="ChEBI" id="CHEBI:29985"/>
        <dbReference type="ChEBI" id="CHEBI:30616"/>
        <dbReference type="ChEBI" id="CHEBI:43474"/>
        <dbReference type="ChEBI" id="CHEBI:57451"/>
        <dbReference type="ChEBI" id="CHEBI:456216"/>
        <dbReference type="EC" id="6.3.2.12"/>
    </reaction>
</comment>